<comment type="caution">
    <text evidence="2">The sequence shown here is derived from an EMBL/GenBank/DDBJ whole genome shotgun (WGS) entry which is preliminary data.</text>
</comment>
<dbReference type="HOGENOM" id="CLU_929156_0_0_4"/>
<reference evidence="2 3" key="1">
    <citation type="submission" date="2011-11" db="EMBL/GenBank/DDBJ databases">
        <authorList>
            <person name="Weinstock G."/>
            <person name="Sodergren E."/>
            <person name="Clifton S."/>
            <person name="Fulton L."/>
            <person name="Fulton B."/>
            <person name="Courtney L."/>
            <person name="Fronick C."/>
            <person name="Harrison M."/>
            <person name="Strong C."/>
            <person name="Farmer C."/>
            <person name="Delahaunty K."/>
            <person name="Markovic C."/>
            <person name="Hall O."/>
            <person name="Minx P."/>
            <person name="Tomlinson C."/>
            <person name="Mitreva M."/>
            <person name="Hou S."/>
            <person name="Chen J."/>
            <person name="Wollam A."/>
            <person name="Pepin K.H."/>
            <person name="Johnson M."/>
            <person name="Bhonagiri V."/>
            <person name="Zhang X."/>
            <person name="Suruliraj S."/>
            <person name="Warren W."/>
            <person name="Chinwalla A."/>
            <person name="Mardis E.R."/>
            <person name="Wilson R.K."/>
        </authorList>
    </citation>
    <scope>NUCLEOTIDE SEQUENCE [LARGE SCALE GENOMIC DNA]</scope>
    <source>
        <strain evidence="2 3">YIT 11816</strain>
    </source>
</reference>
<evidence type="ECO:0000259" key="1">
    <source>
        <dbReference type="Pfam" id="PF12802"/>
    </source>
</evidence>
<dbReference type="Gene3D" id="1.10.10.10">
    <property type="entry name" value="Winged helix-like DNA-binding domain superfamily/Winged helix DNA-binding domain"/>
    <property type="match status" value="1"/>
</dbReference>
<evidence type="ECO:0000313" key="3">
    <source>
        <dbReference type="Proteomes" id="UP000004956"/>
    </source>
</evidence>
<dbReference type="InterPro" id="IPR000835">
    <property type="entry name" value="HTH_MarR-typ"/>
</dbReference>
<gene>
    <name evidence="2" type="ORF">HMPREF9440_00831</name>
</gene>
<dbReference type="Proteomes" id="UP000004956">
    <property type="component" value="Unassembled WGS sequence"/>
</dbReference>
<evidence type="ECO:0000313" key="2">
    <source>
        <dbReference type="EMBL" id="EHY31790.1"/>
    </source>
</evidence>
<accession>H3KDM2</accession>
<feature type="domain" description="HTH marR-type" evidence="1">
    <location>
        <begin position="234"/>
        <end position="284"/>
    </location>
</feature>
<dbReference type="PATRIC" id="fig|762967.3.peg.662"/>
<dbReference type="Pfam" id="PF12802">
    <property type="entry name" value="MarR_2"/>
    <property type="match status" value="1"/>
</dbReference>
<dbReference type="SUPFAM" id="SSF46785">
    <property type="entry name" value="Winged helix' DNA-binding domain"/>
    <property type="match status" value="1"/>
</dbReference>
<dbReference type="GO" id="GO:0003700">
    <property type="term" value="F:DNA-binding transcription factor activity"/>
    <property type="evidence" value="ECO:0007669"/>
    <property type="project" value="InterPro"/>
</dbReference>
<dbReference type="STRING" id="762967.HMPREF9440_00831"/>
<name>H3KDM2_9BURK</name>
<dbReference type="InterPro" id="IPR036388">
    <property type="entry name" value="WH-like_DNA-bd_sf"/>
</dbReference>
<dbReference type="InterPro" id="IPR036390">
    <property type="entry name" value="WH_DNA-bd_sf"/>
</dbReference>
<organism evidence="2 3">
    <name type="scientific">Sutterella parvirubra YIT 11816</name>
    <dbReference type="NCBI Taxonomy" id="762967"/>
    <lineage>
        <taxon>Bacteria</taxon>
        <taxon>Pseudomonadati</taxon>
        <taxon>Pseudomonadota</taxon>
        <taxon>Betaproteobacteria</taxon>
        <taxon>Burkholderiales</taxon>
        <taxon>Sutterellaceae</taxon>
        <taxon>Sutterella</taxon>
    </lineage>
</organism>
<proteinExistence type="predicted"/>
<sequence>MNHPDADHFLTRPITRNDLTFRDLERAFREAGVPFTEETPVRFGLRTTAASTASAAASASGGPFTFLGFVLSDQWNLATLVNTFDAEGNLRRNRRVAGPLLWQMERVRDLLDDADAPYIFKTGMLRRIERHPWPVPALRAALAHAFTDRDFASPLEVAFNIHPDVIRVVVPGAADAPNLGLSDILRRLGRMEDAAAAGALGDIFRAYEGTGRTAGVPQTGLLHEVELPSVVEALSDEESAVLRFIAEREEGRTCAEVEEASGLSRTAAGRVLKRLVDAGWVRAIAEEVGPDGVFRYVARED</sequence>
<dbReference type="EMBL" id="AFBQ01000115">
    <property type="protein sequence ID" value="EHY31790.1"/>
    <property type="molecule type" value="Genomic_DNA"/>
</dbReference>
<keyword evidence="3" id="KW-1185">Reference proteome</keyword>
<dbReference type="AlphaFoldDB" id="H3KDM2"/>
<protein>
    <submittedName>
        <fullName evidence="2">Sugar-specific transcriptional regulator, TrmB family</fullName>
    </submittedName>
</protein>